<keyword evidence="8 9" id="KW-0472">Membrane</keyword>
<evidence type="ECO:0000256" key="5">
    <source>
        <dbReference type="ARBA" id="ARBA00022692"/>
    </source>
</evidence>
<feature type="transmembrane region" description="Helical" evidence="9">
    <location>
        <begin position="12"/>
        <end position="37"/>
    </location>
</feature>
<keyword evidence="12" id="KW-1185">Reference proteome</keyword>
<evidence type="ECO:0000313" key="11">
    <source>
        <dbReference type="EMBL" id="SDF30036.1"/>
    </source>
</evidence>
<dbReference type="InterPro" id="IPR010065">
    <property type="entry name" value="AA_ABC_transptr_permease_3TM"/>
</dbReference>
<dbReference type="PROSITE" id="PS50928">
    <property type="entry name" value="ABC_TM1"/>
    <property type="match status" value="1"/>
</dbReference>
<evidence type="ECO:0000256" key="8">
    <source>
        <dbReference type="ARBA" id="ARBA00023136"/>
    </source>
</evidence>
<dbReference type="Gene3D" id="1.10.3720.10">
    <property type="entry name" value="MetI-like"/>
    <property type="match status" value="1"/>
</dbReference>
<feature type="transmembrane region" description="Helical" evidence="9">
    <location>
        <begin position="49"/>
        <end position="71"/>
    </location>
</feature>
<organism evidence="11 12">
    <name type="scientific">Pseudonocardia oroxyli</name>
    <dbReference type="NCBI Taxonomy" id="366584"/>
    <lineage>
        <taxon>Bacteria</taxon>
        <taxon>Bacillati</taxon>
        <taxon>Actinomycetota</taxon>
        <taxon>Actinomycetes</taxon>
        <taxon>Pseudonocardiales</taxon>
        <taxon>Pseudonocardiaceae</taxon>
        <taxon>Pseudonocardia</taxon>
    </lineage>
</organism>
<evidence type="ECO:0000256" key="3">
    <source>
        <dbReference type="ARBA" id="ARBA00022448"/>
    </source>
</evidence>
<evidence type="ECO:0000256" key="9">
    <source>
        <dbReference type="RuleBase" id="RU363032"/>
    </source>
</evidence>
<dbReference type="STRING" id="366584.SAMN05216377_104193"/>
<evidence type="ECO:0000259" key="10">
    <source>
        <dbReference type="PROSITE" id="PS50928"/>
    </source>
</evidence>
<proteinExistence type="inferred from homology"/>
<dbReference type="GO" id="GO:0022857">
    <property type="term" value="F:transmembrane transporter activity"/>
    <property type="evidence" value="ECO:0007669"/>
    <property type="project" value="InterPro"/>
</dbReference>
<dbReference type="EMBL" id="FNBE01000004">
    <property type="protein sequence ID" value="SDF30036.1"/>
    <property type="molecule type" value="Genomic_DNA"/>
</dbReference>
<dbReference type="NCBIfam" id="TIGR01726">
    <property type="entry name" value="HEQRo_perm_3TM"/>
    <property type="match status" value="1"/>
</dbReference>
<dbReference type="CDD" id="cd06261">
    <property type="entry name" value="TM_PBP2"/>
    <property type="match status" value="1"/>
</dbReference>
<evidence type="ECO:0000256" key="2">
    <source>
        <dbReference type="ARBA" id="ARBA00010072"/>
    </source>
</evidence>
<keyword evidence="5 9" id="KW-0812">Transmembrane</keyword>
<dbReference type="InterPro" id="IPR043429">
    <property type="entry name" value="ArtM/GltK/GlnP/TcyL/YhdX-like"/>
</dbReference>
<dbReference type="PANTHER" id="PTHR30614">
    <property type="entry name" value="MEMBRANE COMPONENT OF AMINO ACID ABC TRANSPORTER"/>
    <property type="match status" value="1"/>
</dbReference>
<name>A0A1G7JYK2_PSEOR</name>
<evidence type="ECO:0000256" key="1">
    <source>
        <dbReference type="ARBA" id="ARBA00004651"/>
    </source>
</evidence>
<dbReference type="RefSeq" id="WP_093079049.1">
    <property type="nucleotide sequence ID" value="NZ_FNBE01000004.1"/>
</dbReference>
<dbReference type="PANTHER" id="PTHR30614:SF37">
    <property type="entry name" value="AMINO-ACID ABC TRANSPORTER PERMEASE PROTEIN YHDX-RELATED"/>
    <property type="match status" value="1"/>
</dbReference>
<reference evidence="11 12" key="1">
    <citation type="submission" date="2016-10" db="EMBL/GenBank/DDBJ databases">
        <authorList>
            <person name="de Groot N.N."/>
        </authorList>
    </citation>
    <scope>NUCLEOTIDE SEQUENCE [LARGE SCALE GENOMIC DNA]</scope>
    <source>
        <strain evidence="11 12">CGMCC 4.3143</strain>
    </source>
</reference>
<dbReference type="InterPro" id="IPR000515">
    <property type="entry name" value="MetI-like"/>
</dbReference>
<keyword evidence="7 9" id="KW-1133">Transmembrane helix</keyword>
<feature type="domain" description="ABC transmembrane type-1" evidence="10">
    <location>
        <begin position="15"/>
        <end position="200"/>
    </location>
</feature>
<evidence type="ECO:0000256" key="6">
    <source>
        <dbReference type="ARBA" id="ARBA00022970"/>
    </source>
</evidence>
<keyword evidence="6" id="KW-0029">Amino-acid transport</keyword>
<feature type="transmembrane region" description="Helical" evidence="9">
    <location>
        <begin position="181"/>
        <end position="206"/>
    </location>
</feature>
<evidence type="ECO:0000313" key="12">
    <source>
        <dbReference type="Proteomes" id="UP000198967"/>
    </source>
</evidence>
<sequence>MGVLIEQFPLYVSGFLGTLRLCVFAAIGSLVLGTVIAACRVSPVPPLRALGSAWVTVFRNTPLAVVLFAVAFGLPELGVNGSYFWFGVAGLTFYTSAFVCEAVRSGINSVPPGQAEAARAVGLTFTQSLSLVILPQAFRTVVPPLGSVIIAMIKNSAIAGAFGIGGDLFAVGSTLTSAQGYAAAATLFGVLLGYLVLTIPAGIGLARLEKKLAVAR</sequence>
<protein>
    <submittedName>
        <fullName evidence="11">Amino acid ABC transporter membrane protein 1, PAAT family</fullName>
    </submittedName>
</protein>
<dbReference type="Pfam" id="PF00528">
    <property type="entry name" value="BPD_transp_1"/>
    <property type="match status" value="1"/>
</dbReference>
<gene>
    <name evidence="11" type="ORF">SAMN05216377_104193</name>
</gene>
<feature type="transmembrane region" description="Helical" evidence="9">
    <location>
        <begin position="83"/>
        <end position="103"/>
    </location>
</feature>
<evidence type="ECO:0000256" key="7">
    <source>
        <dbReference type="ARBA" id="ARBA00022989"/>
    </source>
</evidence>
<dbReference type="OrthoDB" id="3181282at2"/>
<comment type="similarity">
    <text evidence="2">Belongs to the binding-protein-dependent transport system permease family. HisMQ subfamily.</text>
</comment>
<comment type="subcellular location">
    <subcellularLocation>
        <location evidence="1 9">Cell membrane</location>
        <topology evidence="1 9">Multi-pass membrane protein</topology>
    </subcellularLocation>
</comment>
<dbReference type="GO" id="GO:0043190">
    <property type="term" value="C:ATP-binding cassette (ABC) transporter complex"/>
    <property type="evidence" value="ECO:0007669"/>
    <property type="project" value="InterPro"/>
</dbReference>
<dbReference type="InterPro" id="IPR035906">
    <property type="entry name" value="MetI-like_sf"/>
</dbReference>
<dbReference type="GO" id="GO:0006865">
    <property type="term" value="P:amino acid transport"/>
    <property type="evidence" value="ECO:0007669"/>
    <property type="project" value="UniProtKB-KW"/>
</dbReference>
<evidence type="ECO:0000256" key="4">
    <source>
        <dbReference type="ARBA" id="ARBA00022475"/>
    </source>
</evidence>
<keyword evidence="3 9" id="KW-0813">Transport</keyword>
<keyword evidence="4" id="KW-1003">Cell membrane</keyword>
<dbReference type="Proteomes" id="UP000198967">
    <property type="component" value="Unassembled WGS sequence"/>
</dbReference>
<dbReference type="SUPFAM" id="SSF161098">
    <property type="entry name" value="MetI-like"/>
    <property type="match status" value="1"/>
</dbReference>
<accession>A0A1G7JYK2</accession>
<dbReference type="AlphaFoldDB" id="A0A1G7JYK2"/>